<proteinExistence type="predicted"/>
<dbReference type="InterPro" id="IPR001611">
    <property type="entry name" value="Leu-rich_rpt"/>
</dbReference>
<dbReference type="eggNOG" id="COG4886">
    <property type="taxonomic scope" value="Bacteria"/>
</dbReference>
<dbReference type="GO" id="GO:0019005">
    <property type="term" value="C:SCF ubiquitin ligase complex"/>
    <property type="evidence" value="ECO:0007669"/>
    <property type="project" value="TreeGrafter"/>
</dbReference>
<dbReference type="OrthoDB" id="5741158at2"/>
<dbReference type="SUPFAM" id="SSF52047">
    <property type="entry name" value="RNI-like"/>
    <property type="match status" value="1"/>
</dbReference>
<dbReference type="STRING" id="479433.Caci_6624"/>
<protein>
    <recommendedName>
        <fullName evidence="3">Leucine Rich repeats (2 copies)</fullName>
    </recommendedName>
</protein>
<gene>
    <name evidence="1" type="ordered locus">Caci_6624</name>
</gene>
<dbReference type="PANTHER" id="PTHR13318:SF105">
    <property type="entry name" value="F-BOX_LRR-REPEAT PROTEIN 3"/>
    <property type="match status" value="1"/>
</dbReference>
<evidence type="ECO:0000313" key="1">
    <source>
        <dbReference type="EMBL" id="ACU75470.1"/>
    </source>
</evidence>
<dbReference type="HOGENOM" id="CLU_1529903_0_0_11"/>
<reference evidence="1" key="1">
    <citation type="journal article" date="2009" name="Stand. Genomic Sci.">
        <title>Complete genome sequence of Catenulispora acidiphila type strain (ID 139908).</title>
        <authorList>
            <person name="Copeland A."/>
            <person name="Lapidus A."/>
            <person name="Glavina Del Rio T."/>
            <person name="Nolan M."/>
            <person name="Lucas S."/>
            <person name="Chen F."/>
            <person name="Tice H."/>
            <person name="Cheng J.F."/>
            <person name="Bruce D."/>
            <person name="Goodwin L."/>
            <person name="Pitluck S."/>
            <person name="Mikhailova N."/>
            <person name="Pati A."/>
            <person name="Ivanova N."/>
            <person name="Mavromatis K."/>
            <person name="Chen A."/>
            <person name="Palaniappan K."/>
            <person name="Chain P."/>
            <person name="Land M."/>
            <person name="Hauser L."/>
            <person name="Chang Y.J."/>
            <person name="Jeffries C.D."/>
            <person name="Chertkov O."/>
            <person name="Brettin T."/>
            <person name="Detter J.C."/>
            <person name="Han C."/>
            <person name="Ali Z."/>
            <person name="Tindall B.J."/>
            <person name="Goker M."/>
            <person name="Bristow J."/>
            <person name="Eisen J.A."/>
            <person name="Markowitz V."/>
            <person name="Hugenholtz P."/>
            <person name="Kyrpides N.C."/>
            <person name="Klenk H.P."/>
        </authorList>
    </citation>
    <scope>NUCLEOTIDE SEQUENCE [LARGE SCALE GENOMIC DNA]</scope>
    <source>
        <strain evidence="1">DSM 44928</strain>
    </source>
</reference>
<dbReference type="InterPro" id="IPR032675">
    <property type="entry name" value="LRR_dom_sf"/>
</dbReference>
<keyword evidence="2" id="KW-1185">Reference proteome</keyword>
<evidence type="ECO:0008006" key="3">
    <source>
        <dbReference type="Google" id="ProtNLM"/>
    </source>
</evidence>
<dbReference type="RefSeq" id="WP_015795199.1">
    <property type="nucleotide sequence ID" value="NC_013131.1"/>
</dbReference>
<dbReference type="GO" id="GO:0031146">
    <property type="term" value="P:SCF-dependent proteasomal ubiquitin-dependent protein catabolic process"/>
    <property type="evidence" value="ECO:0007669"/>
    <property type="project" value="TreeGrafter"/>
</dbReference>
<dbReference type="KEGG" id="cai:Caci_6624"/>
<dbReference type="EMBL" id="CP001700">
    <property type="protein sequence ID" value="ACU75470.1"/>
    <property type="molecule type" value="Genomic_DNA"/>
</dbReference>
<dbReference type="Pfam" id="PF13516">
    <property type="entry name" value="LRR_6"/>
    <property type="match status" value="1"/>
</dbReference>
<dbReference type="PANTHER" id="PTHR13318">
    <property type="entry name" value="PARTNER OF PAIRED, ISOFORM B-RELATED"/>
    <property type="match status" value="1"/>
</dbReference>
<dbReference type="Gene3D" id="3.80.10.10">
    <property type="entry name" value="Ribonuclease Inhibitor"/>
    <property type="match status" value="1"/>
</dbReference>
<organism evidence="1 2">
    <name type="scientific">Catenulispora acidiphila (strain DSM 44928 / JCM 14897 / NBRC 102108 / NRRL B-24433 / ID139908)</name>
    <dbReference type="NCBI Taxonomy" id="479433"/>
    <lineage>
        <taxon>Bacteria</taxon>
        <taxon>Bacillati</taxon>
        <taxon>Actinomycetota</taxon>
        <taxon>Actinomycetes</taxon>
        <taxon>Catenulisporales</taxon>
        <taxon>Catenulisporaceae</taxon>
        <taxon>Catenulispora</taxon>
    </lineage>
</organism>
<dbReference type="InParanoid" id="C7PZX7"/>
<sequence length="175" mass="19232">MIRFAGRFFDVGAERVYADDRVTREDLVALAGMPRLRALNLNTAAIGDDDLEAVGRLVGLQDLDVSTTDITDAGVRHLSGLTDMRHLRIKETRVTDAGLRLLAPMGALETVNLRRLDISDEGLRGLAERHRCLDTIVISDEVDECRFTVAGLAEVQRLLPACEIVVVGRGTFPHI</sequence>
<evidence type="ECO:0000313" key="2">
    <source>
        <dbReference type="Proteomes" id="UP000000851"/>
    </source>
</evidence>
<name>C7PZX7_CATAD</name>
<dbReference type="Proteomes" id="UP000000851">
    <property type="component" value="Chromosome"/>
</dbReference>
<accession>C7PZX7</accession>
<dbReference type="AlphaFoldDB" id="C7PZX7"/>